<protein>
    <submittedName>
        <fullName evidence="1">39013_t:CDS:1</fullName>
    </submittedName>
</protein>
<dbReference type="Proteomes" id="UP000789901">
    <property type="component" value="Unassembled WGS sequence"/>
</dbReference>
<accession>A0ABN7UH72</accession>
<sequence length="159" mass="17702">DMKGAPYFSANDGYEICGFFLEENSDPKDNNEDSTDLKNKKESKNDLQNLVSICERCYISSFSSYFRIERNDELDISTIQSINLDIIDSNDLIESSIVSSIVKQWDEECKRCKSCYDRLTESIALNSMHEECAKCIVAAVTCGTVCVINGAACTGCLAL</sequence>
<keyword evidence="2" id="KW-1185">Reference proteome</keyword>
<evidence type="ECO:0000313" key="2">
    <source>
        <dbReference type="Proteomes" id="UP000789901"/>
    </source>
</evidence>
<feature type="non-terminal residue" evidence="1">
    <location>
        <position position="1"/>
    </location>
</feature>
<evidence type="ECO:0000313" key="1">
    <source>
        <dbReference type="EMBL" id="CAG8595945.1"/>
    </source>
</evidence>
<organism evidence="1 2">
    <name type="scientific">Gigaspora margarita</name>
    <dbReference type="NCBI Taxonomy" id="4874"/>
    <lineage>
        <taxon>Eukaryota</taxon>
        <taxon>Fungi</taxon>
        <taxon>Fungi incertae sedis</taxon>
        <taxon>Mucoromycota</taxon>
        <taxon>Glomeromycotina</taxon>
        <taxon>Glomeromycetes</taxon>
        <taxon>Diversisporales</taxon>
        <taxon>Gigasporaceae</taxon>
        <taxon>Gigaspora</taxon>
    </lineage>
</organism>
<proteinExistence type="predicted"/>
<reference evidence="1 2" key="1">
    <citation type="submission" date="2021-06" db="EMBL/GenBank/DDBJ databases">
        <authorList>
            <person name="Kallberg Y."/>
            <person name="Tangrot J."/>
            <person name="Rosling A."/>
        </authorList>
    </citation>
    <scope>NUCLEOTIDE SEQUENCE [LARGE SCALE GENOMIC DNA]</scope>
    <source>
        <strain evidence="1 2">120-4 pot B 10/14</strain>
    </source>
</reference>
<gene>
    <name evidence="1" type="ORF">GMARGA_LOCUS6638</name>
</gene>
<comment type="caution">
    <text evidence="1">The sequence shown here is derived from an EMBL/GenBank/DDBJ whole genome shotgun (WGS) entry which is preliminary data.</text>
</comment>
<name>A0ABN7UH72_GIGMA</name>
<dbReference type="EMBL" id="CAJVQB010003053">
    <property type="protein sequence ID" value="CAG8595945.1"/>
    <property type="molecule type" value="Genomic_DNA"/>
</dbReference>